<dbReference type="Gene3D" id="2.30.110.10">
    <property type="entry name" value="Electron Transport, Fmn-binding Protein, Chain A"/>
    <property type="match status" value="1"/>
</dbReference>
<name>A0A4R4ZKL7_9ACTN</name>
<dbReference type="SUPFAM" id="SSF50475">
    <property type="entry name" value="FMN-binding split barrel"/>
    <property type="match status" value="1"/>
</dbReference>
<dbReference type="NCBIfam" id="TIGR03666">
    <property type="entry name" value="Rv2061_F420"/>
    <property type="match status" value="1"/>
</dbReference>
<evidence type="ECO:0000259" key="2">
    <source>
        <dbReference type="Pfam" id="PF01243"/>
    </source>
</evidence>
<evidence type="ECO:0000313" key="3">
    <source>
        <dbReference type="EMBL" id="TDD59095.1"/>
    </source>
</evidence>
<organism evidence="3 4">
    <name type="scientific">Kribbella antibiotica</name>
    <dbReference type="NCBI Taxonomy" id="190195"/>
    <lineage>
        <taxon>Bacteria</taxon>
        <taxon>Bacillati</taxon>
        <taxon>Actinomycetota</taxon>
        <taxon>Actinomycetes</taxon>
        <taxon>Propionibacteriales</taxon>
        <taxon>Kribbellaceae</taxon>
        <taxon>Kribbella</taxon>
    </lineage>
</organism>
<dbReference type="AlphaFoldDB" id="A0A4R4ZKL7"/>
<dbReference type="InterPro" id="IPR019965">
    <property type="entry name" value="PPOX_F420-dep_Rv2061_put"/>
</dbReference>
<dbReference type="PANTHER" id="PTHR35176:SF11">
    <property type="entry name" value="PYRIDOXAMINE 5'-PHOSPHATE OXIDASE FAMILY PROTEIN"/>
    <property type="match status" value="1"/>
</dbReference>
<protein>
    <submittedName>
        <fullName evidence="3">PPOX class F420-dependent oxidoreductase</fullName>
        <ecNumber evidence="3">1.-.-.-</ecNumber>
    </submittedName>
</protein>
<dbReference type="GO" id="GO:0005829">
    <property type="term" value="C:cytosol"/>
    <property type="evidence" value="ECO:0007669"/>
    <property type="project" value="TreeGrafter"/>
</dbReference>
<dbReference type="EC" id="1.-.-.-" evidence="3"/>
<feature type="domain" description="Pyridoxamine 5'-phosphate oxidase N-terminal" evidence="2">
    <location>
        <begin position="26"/>
        <end position="114"/>
    </location>
</feature>
<dbReference type="InterPro" id="IPR011576">
    <property type="entry name" value="Pyridox_Oxase_N"/>
</dbReference>
<evidence type="ECO:0000313" key="4">
    <source>
        <dbReference type="Proteomes" id="UP000295124"/>
    </source>
</evidence>
<proteinExistence type="predicted"/>
<keyword evidence="4" id="KW-1185">Reference proteome</keyword>
<dbReference type="EMBL" id="SMKX01000040">
    <property type="protein sequence ID" value="TDD59095.1"/>
    <property type="molecule type" value="Genomic_DNA"/>
</dbReference>
<dbReference type="InterPro" id="IPR052019">
    <property type="entry name" value="F420H2_bilvrd_red/Heme_oxyg"/>
</dbReference>
<dbReference type="InterPro" id="IPR012349">
    <property type="entry name" value="Split_barrel_FMN-bd"/>
</dbReference>
<comment type="caution">
    <text evidence="3">The sequence shown here is derived from an EMBL/GenBank/DDBJ whole genome shotgun (WGS) entry which is preliminary data.</text>
</comment>
<evidence type="ECO:0000256" key="1">
    <source>
        <dbReference type="ARBA" id="ARBA00023002"/>
    </source>
</evidence>
<dbReference type="OrthoDB" id="5738083at2"/>
<dbReference type="GO" id="GO:0016627">
    <property type="term" value="F:oxidoreductase activity, acting on the CH-CH group of donors"/>
    <property type="evidence" value="ECO:0007669"/>
    <property type="project" value="TreeGrafter"/>
</dbReference>
<keyword evidence="1 3" id="KW-0560">Oxidoreductase</keyword>
<gene>
    <name evidence="3" type="ORF">E1263_16285</name>
</gene>
<dbReference type="Pfam" id="PF01243">
    <property type="entry name" value="PNPOx_N"/>
    <property type="match status" value="1"/>
</dbReference>
<sequence>MGPVRRAHRHPFHPPGRPPVITTAIDRIAKSSNVLLTTFRKDGRPVATPVGGVVSNGRLYILSYSNTGKLKRLRNDAHVVVAPCNSVGTIPPDADSLEGAARVLDREETKHAYRLMARKNPLARLARAWYAVRRKPDPWVGIEVTFPG</sequence>
<reference evidence="3 4" key="1">
    <citation type="submission" date="2019-03" db="EMBL/GenBank/DDBJ databases">
        <title>Draft genome sequences of novel Actinobacteria.</title>
        <authorList>
            <person name="Sahin N."/>
            <person name="Ay H."/>
            <person name="Saygin H."/>
        </authorList>
    </citation>
    <scope>NUCLEOTIDE SEQUENCE [LARGE SCALE GENOMIC DNA]</scope>
    <source>
        <strain evidence="3 4">JCM 13523</strain>
    </source>
</reference>
<dbReference type="GO" id="GO:0070967">
    <property type="term" value="F:coenzyme F420 binding"/>
    <property type="evidence" value="ECO:0007669"/>
    <property type="project" value="TreeGrafter"/>
</dbReference>
<dbReference type="PANTHER" id="PTHR35176">
    <property type="entry name" value="HEME OXYGENASE HI_0854-RELATED"/>
    <property type="match status" value="1"/>
</dbReference>
<dbReference type="Proteomes" id="UP000295124">
    <property type="component" value="Unassembled WGS sequence"/>
</dbReference>
<accession>A0A4R4ZKL7</accession>